<organism evidence="2">
    <name type="scientific">Oikopleura dioica</name>
    <name type="common">Tunicate</name>
    <dbReference type="NCBI Taxonomy" id="34765"/>
    <lineage>
        <taxon>Eukaryota</taxon>
        <taxon>Metazoa</taxon>
        <taxon>Chordata</taxon>
        <taxon>Tunicata</taxon>
        <taxon>Appendicularia</taxon>
        <taxon>Copelata</taxon>
        <taxon>Oikopleuridae</taxon>
        <taxon>Oikopleura</taxon>
    </lineage>
</organism>
<dbReference type="AlphaFoldDB" id="E4YJ47"/>
<evidence type="ECO:0000313" key="2">
    <source>
        <dbReference type="EMBL" id="CBY35508.1"/>
    </source>
</evidence>
<accession>E4YJ47</accession>
<proteinExistence type="predicted"/>
<feature type="compositionally biased region" description="Polar residues" evidence="1">
    <location>
        <begin position="591"/>
        <end position="610"/>
    </location>
</feature>
<dbReference type="Proteomes" id="UP000011014">
    <property type="component" value="Unassembled WGS sequence"/>
</dbReference>
<feature type="compositionally biased region" description="Basic and acidic residues" evidence="1">
    <location>
        <begin position="612"/>
        <end position="627"/>
    </location>
</feature>
<reference evidence="2" key="1">
    <citation type="journal article" date="2010" name="Science">
        <title>Plasticity of animal genome architecture unmasked by rapid evolution of a pelagic tunicate.</title>
        <authorList>
            <person name="Denoeud F."/>
            <person name="Henriet S."/>
            <person name="Mungpakdee S."/>
            <person name="Aury J.M."/>
            <person name="Da Silva C."/>
            <person name="Brinkmann H."/>
            <person name="Mikhaleva J."/>
            <person name="Olsen L.C."/>
            <person name="Jubin C."/>
            <person name="Canestro C."/>
            <person name="Bouquet J.M."/>
            <person name="Danks G."/>
            <person name="Poulain J."/>
            <person name="Campsteijn C."/>
            <person name="Adamski M."/>
            <person name="Cross I."/>
            <person name="Yadetie F."/>
            <person name="Muffato M."/>
            <person name="Louis A."/>
            <person name="Butcher S."/>
            <person name="Tsagkogeorga G."/>
            <person name="Konrad A."/>
            <person name="Singh S."/>
            <person name="Jensen M.F."/>
            <person name="Cong E.H."/>
            <person name="Eikeseth-Otteraa H."/>
            <person name="Noel B."/>
            <person name="Anthouard V."/>
            <person name="Porcel B.M."/>
            <person name="Kachouri-Lafond R."/>
            <person name="Nishino A."/>
            <person name="Ugolini M."/>
            <person name="Chourrout P."/>
            <person name="Nishida H."/>
            <person name="Aasland R."/>
            <person name="Huzurbazar S."/>
            <person name="Westhof E."/>
            <person name="Delsuc F."/>
            <person name="Lehrach H."/>
            <person name="Reinhardt R."/>
            <person name="Weissenbach J."/>
            <person name="Roy S.W."/>
            <person name="Artiguenave F."/>
            <person name="Postlethwait J.H."/>
            <person name="Manak J.R."/>
            <person name="Thompson E.M."/>
            <person name="Jaillon O."/>
            <person name="Du Pasquier L."/>
            <person name="Boudinot P."/>
            <person name="Liberles D.A."/>
            <person name="Volff J.N."/>
            <person name="Philippe H."/>
            <person name="Lenhard B."/>
            <person name="Roest Crollius H."/>
            <person name="Wincker P."/>
            <person name="Chourrout D."/>
        </authorList>
    </citation>
    <scope>NUCLEOTIDE SEQUENCE [LARGE SCALE GENOMIC DNA]</scope>
</reference>
<name>E4YJ47_OIKDI</name>
<feature type="region of interest" description="Disordered" evidence="1">
    <location>
        <begin position="591"/>
        <end position="670"/>
    </location>
</feature>
<dbReference type="EMBL" id="FN654638">
    <property type="protein sequence ID" value="CBY35508.1"/>
    <property type="molecule type" value="Genomic_DNA"/>
</dbReference>
<evidence type="ECO:0000256" key="1">
    <source>
        <dbReference type="SAM" id="MobiDB-lite"/>
    </source>
</evidence>
<sequence length="670" mass="77192">MRSVSPFNADNEITLWIKKTCLTIDYKNPPELLRTMNYLCSYLICQLRESHFITPPDKKPAIVFMLRNMKSVNKCINSLIPTVTLDKVVISLPSTKEFLILNGTELEDGDTYSRFKDLAFFPSGIIEVLPKPFELNHPSPNIPWEDVWANIKKETSETQRRSFCSSFYSKSSICEDQEENLKALLDISELNKKAILNLLKSGTETICESTEKLKHWTLKPRPDTEEGAITTANDPGKRICLPGKCSYILMWKSRRTINWRDPKIDLKNEHKYYFDYPRNNSTNFLSDDDITTLKSRDKERHIDESPDGISEIAPKRLTQAENNLLSKIKTRRWPNVELWNPFHSITRITETKILKIWQGLYNELEHKLTRVMKNRNINWLNKTETLSLIAEYDGRCNTRSKDLLSFLSPADLDSAGAILEKITILIKMMRKIIKNKGNIEHANYLEDQIKRGASCFSIIQNIPRMERSIPFDLHPPLSLGGNIKPKIFQNICWIIAKLCPRSERIWSKLAHYEFDNKIYCRTPKSTFQCRHNNIQCMGQIVAWFTTNMQDTKNFCESSCGAETNQTHVEGEPRAKKRKLNEIAVAEELNGETNVSKLEQNSTESLPSMSRISDPDSHKTESESETPIRDFQINSRNPAIKAEPQAQESESSSLEIMVLKESQVDSITDEN</sequence>
<protein>
    <submittedName>
        <fullName evidence="2">Uncharacterized protein</fullName>
    </submittedName>
</protein>
<gene>
    <name evidence="2" type="ORF">GSOID_T00027324001</name>
</gene>